<dbReference type="SMART" id="SM00235">
    <property type="entry name" value="ZnMc"/>
    <property type="match status" value="1"/>
</dbReference>
<dbReference type="SUPFAM" id="SSF47090">
    <property type="entry name" value="PGBD-like"/>
    <property type="match status" value="1"/>
</dbReference>
<evidence type="ECO:0000313" key="14">
    <source>
        <dbReference type="RefSeq" id="XP_022133603.1"/>
    </source>
</evidence>
<dbReference type="GO" id="GO:0030198">
    <property type="term" value="P:extracellular matrix organization"/>
    <property type="evidence" value="ECO:0007669"/>
    <property type="project" value="TreeGrafter"/>
</dbReference>
<dbReference type="CDD" id="cd04278">
    <property type="entry name" value="ZnMc_MMP"/>
    <property type="match status" value="1"/>
</dbReference>
<gene>
    <name evidence="14" type="primary">LOC111006143</name>
</gene>
<feature type="chain" id="PRO_5026756430" evidence="11">
    <location>
        <begin position="24"/>
        <end position="291"/>
    </location>
</feature>
<dbReference type="InterPro" id="IPR036365">
    <property type="entry name" value="PGBD-like_sf"/>
</dbReference>
<reference evidence="14" key="1">
    <citation type="submission" date="2025-08" db="UniProtKB">
        <authorList>
            <consortium name="RefSeq"/>
        </authorList>
    </citation>
    <scope>IDENTIFICATION</scope>
    <source>
        <strain evidence="14">OHB3-1</strain>
    </source>
</reference>
<dbReference type="InterPro" id="IPR006026">
    <property type="entry name" value="Peptidase_Metallo"/>
</dbReference>
<dbReference type="GO" id="GO:0008270">
    <property type="term" value="F:zinc ion binding"/>
    <property type="evidence" value="ECO:0007669"/>
    <property type="project" value="InterPro"/>
</dbReference>
<dbReference type="PROSITE" id="PS00546">
    <property type="entry name" value="CYSTEINE_SWITCH"/>
    <property type="match status" value="1"/>
</dbReference>
<evidence type="ECO:0000313" key="13">
    <source>
        <dbReference type="Proteomes" id="UP000504603"/>
    </source>
</evidence>
<feature type="binding site" evidence="10">
    <location>
        <position position="229"/>
    </location>
    <ligand>
        <name>Ca(2+)</name>
        <dbReference type="ChEBI" id="CHEBI:29108"/>
        <label>3</label>
    </ligand>
</feature>
<feature type="binding site" evidence="10">
    <location>
        <position position="224"/>
    </location>
    <ligand>
        <name>Zn(2+)</name>
        <dbReference type="ChEBI" id="CHEBI:29105"/>
        <label>1</label>
    </ligand>
</feature>
<evidence type="ECO:0000256" key="9">
    <source>
        <dbReference type="PIRSR" id="PIRSR621190-1"/>
    </source>
</evidence>
<sequence length="291" mass="32373">MAFKCLKLFLLLLASVAPRVILSHDHHIQFPEHLQGCRKGDNVEGIQNVKMHLQRYGYMRKDNNNTVNKESTNAFDEALESAIKKYQKNFNLNLSGALDRETLDLMSRPRCGVPDIVASSNNETMMWNSSHYAFFPGNLKWPNTKYHLTYTFINNYPSNYVAAVARALATWAGASQFTFAEAFEGETADIKISFERGNHGDGNPFDGRGGVLAHAFAPSDGRLHLDADESWTEGVVFNEFDVETVALHELGHILGLGHSKIEAAIMWPFLDPGATKGLNADDIDGIHALYA</sequence>
<feature type="domain" description="Peptidase metallopeptidase" evidence="12">
    <location>
        <begin position="137"/>
        <end position="291"/>
    </location>
</feature>
<feature type="binding site" evidence="10">
    <location>
        <position position="266"/>
    </location>
    <ligand>
        <name>Zn(2+)</name>
        <dbReference type="ChEBI" id="CHEBI:29105"/>
        <label>2</label>
        <note>catalytic</note>
    </ligand>
</feature>
<evidence type="ECO:0000256" key="4">
    <source>
        <dbReference type="ARBA" id="ARBA00022729"/>
    </source>
</evidence>
<accession>A0A6J1BZK9</accession>
<dbReference type="InterPro" id="IPR024079">
    <property type="entry name" value="MetalloPept_cat_dom_sf"/>
</dbReference>
<keyword evidence="7" id="KW-0482">Metalloprotease</keyword>
<evidence type="ECO:0000256" key="10">
    <source>
        <dbReference type="PIRSR" id="PIRSR621190-2"/>
    </source>
</evidence>
<evidence type="ECO:0000256" key="11">
    <source>
        <dbReference type="SAM" id="SignalP"/>
    </source>
</evidence>
<feature type="binding site" evidence="10">
    <location>
        <position position="258"/>
    </location>
    <ligand>
        <name>Zn(2+)</name>
        <dbReference type="ChEBI" id="CHEBI:29105"/>
        <label>2</label>
        <note>catalytic</note>
    </ligand>
</feature>
<dbReference type="GO" id="GO:0030574">
    <property type="term" value="P:collagen catabolic process"/>
    <property type="evidence" value="ECO:0007669"/>
    <property type="project" value="TreeGrafter"/>
</dbReference>
<name>A0A6J1BZK9_MOMCH</name>
<dbReference type="InterPro" id="IPR021158">
    <property type="entry name" value="Pept_M10A_Zn_BS"/>
</dbReference>
<proteinExistence type="inferred from homology"/>
<evidence type="ECO:0000256" key="3">
    <source>
        <dbReference type="ARBA" id="ARBA00022723"/>
    </source>
</evidence>
<feature type="binding site" evidence="10">
    <location>
        <position position="201"/>
    </location>
    <ligand>
        <name>Zn(2+)</name>
        <dbReference type="ChEBI" id="CHEBI:29105"/>
        <label>1</label>
    </ligand>
</feature>
<keyword evidence="13" id="KW-1185">Reference proteome</keyword>
<dbReference type="GO" id="GO:0031012">
    <property type="term" value="C:extracellular matrix"/>
    <property type="evidence" value="ECO:0007669"/>
    <property type="project" value="InterPro"/>
</dbReference>
<dbReference type="PANTHER" id="PTHR10201:SF213">
    <property type="entry name" value="METALLOENDOPROTEINASE 2-MMP-LIKE"/>
    <property type="match status" value="1"/>
</dbReference>
<dbReference type="PRINTS" id="PR00138">
    <property type="entry name" value="MATRIXIN"/>
</dbReference>
<keyword evidence="4 11" id="KW-0732">Signal</keyword>
<dbReference type="SUPFAM" id="SSF55486">
    <property type="entry name" value="Metalloproteases ('zincins'), catalytic domain"/>
    <property type="match status" value="1"/>
</dbReference>
<keyword evidence="5" id="KW-0378">Hydrolase</keyword>
<dbReference type="Gene3D" id="3.40.390.10">
    <property type="entry name" value="Collagenase (Catalytic Domain)"/>
    <property type="match status" value="1"/>
</dbReference>
<feature type="active site" evidence="9">
    <location>
        <position position="249"/>
    </location>
</feature>
<feature type="binding site" evidence="10">
    <location>
        <position position="214"/>
    </location>
    <ligand>
        <name>Zn(2+)</name>
        <dbReference type="ChEBI" id="CHEBI:29105"/>
        <label>1</label>
    </ligand>
</feature>
<dbReference type="AlphaFoldDB" id="A0A6J1BZK9"/>
<comment type="cofactor">
    <cofactor evidence="10">
        <name>Ca(2+)</name>
        <dbReference type="ChEBI" id="CHEBI:29108"/>
    </cofactor>
    <text evidence="10">Can bind about 5 Ca(2+) ions per subunit.</text>
</comment>
<feature type="binding site" evidence="10">
    <location>
        <position position="199"/>
    </location>
    <ligand>
        <name>Zn(2+)</name>
        <dbReference type="ChEBI" id="CHEBI:29105"/>
        <label>1</label>
    </ligand>
</feature>
<evidence type="ECO:0000259" key="12">
    <source>
        <dbReference type="SMART" id="SM00235"/>
    </source>
</evidence>
<dbReference type="Proteomes" id="UP000504603">
    <property type="component" value="Unplaced"/>
</dbReference>
<dbReference type="OrthoDB" id="406838at2759"/>
<feature type="binding site" evidence="10">
    <location>
        <position position="189"/>
    </location>
    <ligand>
        <name>Ca(2+)</name>
        <dbReference type="ChEBI" id="CHEBI:29108"/>
        <label>2</label>
    </ligand>
</feature>
<keyword evidence="3 10" id="KW-0479">Metal-binding</keyword>
<evidence type="ECO:0000256" key="5">
    <source>
        <dbReference type="ARBA" id="ARBA00022801"/>
    </source>
</evidence>
<dbReference type="Pfam" id="PF00413">
    <property type="entry name" value="Peptidase_M10"/>
    <property type="match status" value="1"/>
</dbReference>
<feature type="binding site" evidence="10">
    <location>
        <position position="207"/>
    </location>
    <ligand>
        <name>Ca(2+)</name>
        <dbReference type="ChEBI" id="CHEBI:29108"/>
        <label>3</label>
    </ligand>
</feature>
<feature type="signal peptide" evidence="11">
    <location>
        <begin position="1"/>
        <end position="23"/>
    </location>
</feature>
<organism evidence="13 14">
    <name type="scientific">Momordica charantia</name>
    <name type="common">Bitter gourd</name>
    <name type="synonym">Balsam pear</name>
    <dbReference type="NCBI Taxonomy" id="3673"/>
    <lineage>
        <taxon>Eukaryota</taxon>
        <taxon>Viridiplantae</taxon>
        <taxon>Streptophyta</taxon>
        <taxon>Embryophyta</taxon>
        <taxon>Tracheophyta</taxon>
        <taxon>Spermatophyta</taxon>
        <taxon>Magnoliopsida</taxon>
        <taxon>eudicotyledons</taxon>
        <taxon>Gunneridae</taxon>
        <taxon>Pentapetalae</taxon>
        <taxon>rosids</taxon>
        <taxon>fabids</taxon>
        <taxon>Cucurbitales</taxon>
        <taxon>Cucurbitaceae</taxon>
        <taxon>Momordiceae</taxon>
        <taxon>Momordica</taxon>
    </lineage>
</organism>
<comment type="cofactor">
    <cofactor evidence="10">
        <name>Zn(2+)</name>
        <dbReference type="ChEBI" id="CHEBI:29105"/>
    </cofactor>
    <text evidence="10">Binds 2 Zn(2+) ions per subunit.</text>
</comment>
<keyword evidence="2" id="KW-0645">Protease</keyword>
<dbReference type="RefSeq" id="XP_022133603.1">
    <property type="nucleotide sequence ID" value="XM_022277911.1"/>
</dbReference>
<feature type="binding site" evidence="10">
    <location>
        <position position="248"/>
    </location>
    <ligand>
        <name>Zn(2+)</name>
        <dbReference type="ChEBI" id="CHEBI:29105"/>
        <label>2</label>
        <note>catalytic</note>
    </ligand>
</feature>
<dbReference type="InterPro" id="IPR001818">
    <property type="entry name" value="Pept_M10_metallopeptidase"/>
</dbReference>
<keyword evidence="10" id="KW-0106">Calcium</keyword>
<keyword evidence="6 10" id="KW-0862">Zinc</keyword>
<evidence type="ECO:0000256" key="1">
    <source>
        <dbReference type="ARBA" id="ARBA00009614"/>
    </source>
</evidence>
<feature type="binding site" evidence="10">
    <location>
        <position position="226"/>
    </location>
    <ligand>
        <name>Ca(2+)</name>
        <dbReference type="ChEBI" id="CHEBI:29108"/>
        <label>3</label>
    </ligand>
</feature>
<feature type="binding site" description="in inhibited form" evidence="10">
    <location>
        <position position="111"/>
    </location>
    <ligand>
        <name>Zn(2+)</name>
        <dbReference type="ChEBI" id="CHEBI:29105"/>
        <label>2</label>
        <note>catalytic</note>
    </ligand>
</feature>
<dbReference type="InterPro" id="IPR033739">
    <property type="entry name" value="M10A_MMP"/>
</dbReference>
<dbReference type="InterPro" id="IPR002477">
    <property type="entry name" value="Peptidoglycan-bd-like"/>
</dbReference>
<feature type="binding site" evidence="10">
    <location>
        <position position="206"/>
    </location>
    <ligand>
        <name>Ca(2+)</name>
        <dbReference type="ChEBI" id="CHEBI:29108"/>
        <label>3</label>
    </ligand>
</feature>
<dbReference type="GO" id="GO:0006508">
    <property type="term" value="P:proteolysis"/>
    <property type="evidence" value="ECO:0007669"/>
    <property type="project" value="UniProtKB-KW"/>
</dbReference>
<dbReference type="InterPro" id="IPR021190">
    <property type="entry name" value="Pept_M10A"/>
</dbReference>
<protein>
    <submittedName>
        <fullName evidence="14">Metalloendoproteinase 1-like</fullName>
    </submittedName>
</protein>
<dbReference type="Pfam" id="PF01471">
    <property type="entry name" value="PG_binding_1"/>
    <property type="match status" value="1"/>
</dbReference>
<feature type="binding site" evidence="10">
    <location>
        <position position="229"/>
    </location>
    <ligand>
        <name>Ca(2+)</name>
        <dbReference type="ChEBI" id="CHEBI:29108"/>
        <label>1</label>
    </ligand>
</feature>
<evidence type="ECO:0000256" key="7">
    <source>
        <dbReference type="ARBA" id="ARBA00023049"/>
    </source>
</evidence>
<dbReference type="GO" id="GO:0004222">
    <property type="term" value="F:metalloendopeptidase activity"/>
    <property type="evidence" value="ECO:0007669"/>
    <property type="project" value="InterPro"/>
</dbReference>
<dbReference type="GeneID" id="111006143"/>
<feature type="binding site" evidence="10">
    <location>
        <position position="252"/>
    </location>
    <ligand>
        <name>Zn(2+)</name>
        <dbReference type="ChEBI" id="CHEBI:29105"/>
        <label>2</label>
        <note>catalytic</note>
    </ligand>
</feature>
<dbReference type="PANTHER" id="PTHR10201">
    <property type="entry name" value="MATRIX METALLOPROTEINASE"/>
    <property type="match status" value="1"/>
</dbReference>
<keyword evidence="8" id="KW-0865">Zymogen</keyword>
<evidence type="ECO:0000256" key="2">
    <source>
        <dbReference type="ARBA" id="ARBA00022670"/>
    </source>
</evidence>
<evidence type="ECO:0000256" key="6">
    <source>
        <dbReference type="ARBA" id="ARBA00022833"/>
    </source>
</evidence>
<dbReference type="KEGG" id="mcha:111006143"/>
<evidence type="ECO:0000256" key="8">
    <source>
        <dbReference type="ARBA" id="ARBA00023145"/>
    </source>
</evidence>
<comment type="similarity">
    <text evidence="1">Belongs to the peptidase M10A family. Matrix metalloproteinases (MMPs) subfamily.</text>
</comment>